<evidence type="ECO:0000256" key="6">
    <source>
        <dbReference type="SAM" id="MobiDB-lite"/>
    </source>
</evidence>
<evidence type="ECO:0000256" key="1">
    <source>
        <dbReference type="ARBA" id="ARBA00004651"/>
    </source>
</evidence>
<feature type="region of interest" description="Disordered" evidence="6">
    <location>
        <begin position="1"/>
        <end position="20"/>
    </location>
</feature>
<evidence type="ECO:0000256" key="5">
    <source>
        <dbReference type="ARBA" id="ARBA00023136"/>
    </source>
</evidence>
<feature type="compositionally biased region" description="Polar residues" evidence="6">
    <location>
        <begin position="11"/>
        <end position="20"/>
    </location>
</feature>
<keyword evidence="3 7" id="KW-0812">Transmembrane</keyword>
<dbReference type="Pfam" id="PF07690">
    <property type="entry name" value="MFS_1"/>
    <property type="match status" value="1"/>
</dbReference>
<keyword evidence="4 7" id="KW-1133">Transmembrane helix</keyword>
<feature type="transmembrane region" description="Helical" evidence="7">
    <location>
        <begin position="274"/>
        <end position="293"/>
    </location>
</feature>
<proteinExistence type="predicted"/>
<dbReference type="InterPro" id="IPR036259">
    <property type="entry name" value="MFS_trans_sf"/>
</dbReference>
<dbReference type="GO" id="GO:0005886">
    <property type="term" value="C:plasma membrane"/>
    <property type="evidence" value="ECO:0007669"/>
    <property type="project" value="UniProtKB-SubCell"/>
</dbReference>
<dbReference type="EMBL" id="PYUC01000001">
    <property type="protein sequence ID" value="PTB22682.1"/>
    <property type="molecule type" value="Genomic_DNA"/>
</dbReference>
<evidence type="ECO:0000256" key="2">
    <source>
        <dbReference type="ARBA" id="ARBA00022475"/>
    </source>
</evidence>
<feature type="transmembrane region" description="Helical" evidence="7">
    <location>
        <begin position="157"/>
        <end position="179"/>
    </location>
</feature>
<dbReference type="Gene3D" id="1.20.1250.20">
    <property type="entry name" value="MFS general substrate transporter like domains"/>
    <property type="match status" value="1"/>
</dbReference>
<name>A0A2T3Y1P8_9BURK</name>
<feature type="transmembrane region" description="Helical" evidence="7">
    <location>
        <begin position="191"/>
        <end position="215"/>
    </location>
</feature>
<feature type="transmembrane region" description="Helical" evidence="7">
    <location>
        <begin position="305"/>
        <end position="320"/>
    </location>
</feature>
<feature type="transmembrane region" description="Helical" evidence="7">
    <location>
        <begin position="236"/>
        <end position="254"/>
    </location>
</feature>
<feature type="transmembrane region" description="Helical" evidence="7">
    <location>
        <begin position="64"/>
        <end position="83"/>
    </location>
</feature>
<dbReference type="RefSeq" id="WP_107149064.1">
    <property type="nucleotide sequence ID" value="NZ_PYUC01000001.1"/>
</dbReference>
<feature type="transmembrane region" description="Helical" evidence="7">
    <location>
        <begin position="122"/>
        <end position="145"/>
    </location>
</feature>
<feature type="transmembrane region" description="Helical" evidence="7">
    <location>
        <begin position="326"/>
        <end position="343"/>
    </location>
</feature>
<reference evidence="8 9" key="1">
    <citation type="submission" date="2018-03" db="EMBL/GenBank/DDBJ databases">
        <title>Whole genome analyses suggest that Burkholderia sensu lato contains two further novel genera in the rhizoxinica-symbiotica group Mycetohabitans gen. nov., and Trinickia gen. nov.: implications for the evolution of diazotrophy and nodulation in the Burkholderiaceae.</title>
        <authorList>
            <person name="Estrada De Los Santos P."/>
            <person name="Palmer M."/>
            <person name="Chavez-Ramirez B."/>
            <person name="Steenkamp E.T."/>
            <person name="Hirsch A.M."/>
            <person name="Manyaka P."/>
            <person name="Maluk M."/>
            <person name="Lafos M."/>
            <person name="Crook M."/>
            <person name="Gross E."/>
            <person name="Simon M.F."/>
            <person name="Bueno Dos Reis Junior F."/>
            <person name="Poole P.S."/>
            <person name="Venter S.N."/>
            <person name="James E.K."/>
        </authorList>
    </citation>
    <scope>NUCLEOTIDE SEQUENCE [LARGE SCALE GENOMIC DNA]</scope>
    <source>
        <strain evidence="8 9">JPY-366</strain>
    </source>
</reference>
<evidence type="ECO:0008006" key="10">
    <source>
        <dbReference type="Google" id="ProtNLM"/>
    </source>
</evidence>
<feature type="transmembrane region" description="Helical" evidence="7">
    <location>
        <begin position="363"/>
        <end position="380"/>
    </location>
</feature>
<feature type="transmembrane region" description="Helical" evidence="7">
    <location>
        <begin position="26"/>
        <end position="52"/>
    </location>
</feature>
<dbReference type="InterPro" id="IPR011701">
    <property type="entry name" value="MFS"/>
</dbReference>
<gene>
    <name evidence="8" type="ORF">C9I57_02675</name>
</gene>
<evidence type="ECO:0000256" key="4">
    <source>
        <dbReference type="ARBA" id="ARBA00022989"/>
    </source>
</evidence>
<dbReference type="PANTHER" id="PTHR23513">
    <property type="entry name" value="INTEGRAL MEMBRANE EFFLUX PROTEIN-RELATED"/>
    <property type="match status" value="1"/>
</dbReference>
<keyword evidence="2" id="KW-1003">Cell membrane</keyword>
<dbReference type="Proteomes" id="UP000240638">
    <property type="component" value="Unassembled WGS sequence"/>
</dbReference>
<dbReference type="PANTHER" id="PTHR23513:SF11">
    <property type="entry name" value="STAPHYLOFERRIN A TRANSPORTER"/>
    <property type="match status" value="1"/>
</dbReference>
<keyword evidence="5 7" id="KW-0472">Membrane</keyword>
<accession>A0A2T3Y1P8</accession>
<organism evidence="8 9">
    <name type="scientific">Trinickia symbiotica</name>
    <dbReference type="NCBI Taxonomy" id="863227"/>
    <lineage>
        <taxon>Bacteria</taxon>
        <taxon>Pseudomonadati</taxon>
        <taxon>Pseudomonadota</taxon>
        <taxon>Betaproteobacteria</taxon>
        <taxon>Burkholderiales</taxon>
        <taxon>Burkholderiaceae</taxon>
        <taxon>Trinickia</taxon>
    </lineage>
</organism>
<comment type="caution">
    <text evidence="8">The sequence shown here is derived from an EMBL/GenBank/DDBJ whole genome shotgun (WGS) entry which is preliminary data.</text>
</comment>
<evidence type="ECO:0000256" key="3">
    <source>
        <dbReference type="ARBA" id="ARBA00022692"/>
    </source>
</evidence>
<sequence length="440" mass="47334">MRTRNVPPFTNDPSTTTSAQTPSVGFLLLVVLVGLNFFRIGCQLVVTAWSAVQITGRTESAGQILLITSMANLALSPFIGALIDRCVRKKPLVMAGHAGILLCGMAPRFIDFVLPNLVPFHGLAFVALLASVSSIVIGGGMDYFTKLTIASDDRIKKLATISSVSQLALIAGTAFGGYIVSCVSWRSAFLPITGCSFLVVALCAFRLPPFTLAAVNQPDRRRGVFLAGPTLYLKHHHLFSITCCSALAFAIGQATNTLLPPLMSLHLGLTGRSYSLVEAAWSIGALAASVGLAKIPKVRVGDLRNDLVLIVIVTGLLSIVPRLPWLPALLAAHLLLGAAFSLVRIRSETRFLTECPTHLLGRFRANSLFITSLVGVVIFMTPTVCDHFSIPALYQLLSAMVGMSATALLAFGWRQRNSVGSQRRLVTSRNRARNARRRRS</sequence>
<feature type="transmembrane region" description="Helical" evidence="7">
    <location>
        <begin position="92"/>
        <end position="110"/>
    </location>
</feature>
<evidence type="ECO:0000313" key="9">
    <source>
        <dbReference type="Proteomes" id="UP000240638"/>
    </source>
</evidence>
<dbReference type="GO" id="GO:0022857">
    <property type="term" value="F:transmembrane transporter activity"/>
    <property type="evidence" value="ECO:0007669"/>
    <property type="project" value="InterPro"/>
</dbReference>
<comment type="subcellular location">
    <subcellularLocation>
        <location evidence="1">Cell membrane</location>
        <topology evidence="1">Multi-pass membrane protein</topology>
    </subcellularLocation>
</comment>
<evidence type="ECO:0000256" key="7">
    <source>
        <dbReference type="SAM" id="Phobius"/>
    </source>
</evidence>
<dbReference type="SUPFAM" id="SSF103473">
    <property type="entry name" value="MFS general substrate transporter"/>
    <property type="match status" value="1"/>
</dbReference>
<feature type="transmembrane region" description="Helical" evidence="7">
    <location>
        <begin position="392"/>
        <end position="413"/>
    </location>
</feature>
<dbReference type="AlphaFoldDB" id="A0A2T3Y1P8"/>
<evidence type="ECO:0000313" key="8">
    <source>
        <dbReference type="EMBL" id="PTB22682.1"/>
    </source>
</evidence>
<protein>
    <recommendedName>
        <fullName evidence="10">MFS transporter</fullName>
    </recommendedName>
</protein>